<organism evidence="2 3">
    <name type="scientific">Brevibacillus centrosporus</name>
    <dbReference type="NCBI Taxonomy" id="54910"/>
    <lineage>
        <taxon>Bacteria</taxon>
        <taxon>Bacillati</taxon>
        <taxon>Bacillota</taxon>
        <taxon>Bacilli</taxon>
        <taxon>Bacillales</taxon>
        <taxon>Paenibacillaceae</taxon>
        <taxon>Brevibacillus</taxon>
    </lineage>
</organism>
<dbReference type="AlphaFoldDB" id="A0A1I4CT09"/>
<dbReference type="STRING" id="1884381.SAMN05518846_12126"/>
<dbReference type="RefSeq" id="WP_092275959.1">
    <property type="nucleotide sequence ID" value="NZ_BJOE01000016.1"/>
</dbReference>
<dbReference type="GO" id="GO:0016747">
    <property type="term" value="F:acyltransferase activity, transferring groups other than amino-acyl groups"/>
    <property type="evidence" value="ECO:0007669"/>
    <property type="project" value="InterPro"/>
</dbReference>
<feature type="domain" description="N-acetyltransferase" evidence="1">
    <location>
        <begin position="17"/>
        <end position="178"/>
    </location>
</feature>
<dbReference type="PROSITE" id="PS51186">
    <property type="entry name" value="GNAT"/>
    <property type="match status" value="1"/>
</dbReference>
<evidence type="ECO:0000313" key="2">
    <source>
        <dbReference type="EMBL" id="SFK83061.1"/>
    </source>
</evidence>
<accession>A0A1I4CT09</accession>
<dbReference type="InterPro" id="IPR000182">
    <property type="entry name" value="GNAT_dom"/>
</dbReference>
<sequence>MEEIRYRELSPAELDASLLRSFNRYQETKRVWYIEGGEWKQKDDHFVDHWDDDKKQLVLQDLQRCVREGGVVVGAFATDTLVGFANIEGELFGSQGEYVELPYIHVSNEQRGKRIGGTLFALCCEKAKTLGAKKLYIAAHPSIETQHFYRSAGCVLAAEINQRIYEREPLDIQLERML</sequence>
<proteinExistence type="predicted"/>
<dbReference type="InterPro" id="IPR016181">
    <property type="entry name" value="Acyl_CoA_acyltransferase"/>
</dbReference>
<dbReference type="GeneID" id="301132694"/>
<dbReference type="Pfam" id="PF00583">
    <property type="entry name" value="Acetyltransf_1"/>
    <property type="match status" value="1"/>
</dbReference>
<gene>
    <name evidence="2" type="ORF">SAMN05518846_12126</name>
</gene>
<dbReference type="Proteomes" id="UP000198915">
    <property type="component" value="Unassembled WGS sequence"/>
</dbReference>
<evidence type="ECO:0000313" key="3">
    <source>
        <dbReference type="Proteomes" id="UP000198915"/>
    </source>
</evidence>
<dbReference type="CDD" id="cd04301">
    <property type="entry name" value="NAT_SF"/>
    <property type="match status" value="1"/>
</dbReference>
<keyword evidence="2" id="KW-0808">Transferase</keyword>
<evidence type="ECO:0000259" key="1">
    <source>
        <dbReference type="PROSITE" id="PS51186"/>
    </source>
</evidence>
<reference evidence="3" key="1">
    <citation type="submission" date="2016-10" db="EMBL/GenBank/DDBJ databases">
        <authorList>
            <person name="Varghese N."/>
            <person name="Submissions S."/>
        </authorList>
    </citation>
    <scope>NUCLEOTIDE SEQUENCE [LARGE SCALE GENOMIC DNA]</scope>
    <source>
        <strain evidence="3">OK042</strain>
    </source>
</reference>
<protein>
    <submittedName>
        <fullName evidence="2">Acetyltransferase (GNAT) domain-containing protein</fullName>
    </submittedName>
</protein>
<dbReference type="EMBL" id="FORT01000021">
    <property type="protein sequence ID" value="SFK83061.1"/>
    <property type="molecule type" value="Genomic_DNA"/>
</dbReference>
<keyword evidence="3" id="KW-1185">Reference proteome</keyword>
<dbReference type="Gene3D" id="3.40.630.30">
    <property type="match status" value="1"/>
</dbReference>
<dbReference type="SUPFAM" id="SSF55729">
    <property type="entry name" value="Acyl-CoA N-acyltransferases (Nat)"/>
    <property type="match status" value="1"/>
</dbReference>
<name>A0A1I4CT09_9BACL</name>